<evidence type="ECO:0000313" key="2">
    <source>
        <dbReference type="Proteomes" id="UP001138802"/>
    </source>
</evidence>
<dbReference type="EMBL" id="NRSD01000015">
    <property type="protein sequence ID" value="MBK1645770.1"/>
    <property type="molecule type" value="Genomic_DNA"/>
</dbReference>
<reference evidence="1 2" key="1">
    <citation type="journal article" date="2020" name="Microorganisms">
        <title>Osmotic Adaptation and Compatible Solute Biosynthesis of Phototrophic Bacteria as Revealed from Genome Analyses.</title>
        <authorList>
            <person name="Imhoff J.F."/>
            <person name="Rahn T."/>
            <person name="Kunzel S."/>
            <person name="Keller A."/>
            <person name="Neulinger S.C."/>
        </authorList>
    </citation>
    <scope>NUCLEOTIDE SEQUENCE [LARGE SCALE GENOMIC DNA]</scope>
    <source>
        <strain evidence="1 2">DSM 21303</strain>
    </source>
</reference>
<comment type="caution">
    <text evidence="1">The sequence shown here is derived from an EMBL/GenBank/DDBJ whole genome shotgun (WGS) entry which is preliminary data.</text>
</comment>
<proteinExistence type="predicted"/>
<name>A0A9X1BA60_9GAMM</name>
<sequence>MIFLRLHKLFGSDDRLGAFPNRILKDWHDDARIRPEAVETLNRVTSLRWTENPRTGASS</sequence>
<evidence type="ECO:0000313" key="1">
    <source>
        <dbReference type="EMBL" id="MBK1645770.1"/>
    </source>
</evidence>
<dbReference type="Proteomes" id="UP001138802">
    <property type="component" value="Unassembled WGS sequence"/>
</dbReference>
<accession>A0A9X1BA60</accession>
<dbReference type="AlphaFoldDB" id="A0A9X1BA60"/>
<organism evidence="1 2">
    <name type="scientific">Thiocapsa imhoffii</name>
    <dbReference type="NCBI Taxonomy" id="382777"/>
    <lineage>
        <taxon>Bacteria</taxon>
        <taxon>Pseudomonadati</taxon>
        <taxon>Pseudomonadota</taxon>
        <taxon>Gammaproteobacteria</taxon>
        <taxon>Chromatiales</taxon>
        <taxon>Chromatiaceae</taxon>
        <taxon>Thiocapsa</taxon>
    </lineage>
</organism>
<gene>
    <name evidence="1" type="ORF">CKO25_14135</name>
</gene>
<keyword evidence="2" id="KW-1185">Reference proteome</keyword>
<protein>
    <submittedName>
        <fullName evidence="1">Uncharacterized protein</fullName>
    </submittedName>
</protein>